<evidence type="ECO:0000313" key="4">
    <source>
        <dbReference type="Proteomes" id="UP000095009"/>
    </source>
</evidence>
<dbReference type="OrthoDB" id="5587740at2759"/>
<evidence type="ECO:0000259" key="2">
    <source>
        <dbReference type="Pfam" id="PF21492"/>
    </source>
</evidence>
<accession>A0A1E3PNE4</accession>
<feature type="compositionally biased region" description="Low complexity" evidence="1">
    <location>
        <begin position="134"/>
        <end position="152"/>
    </location>
</feature>
<dbReference type="PANTHER" id="PTHR28174">
    <property type="entry name" value="54S RIBOSOMAL PROTEIN L36, MITOCHONDRIAL"/>
    <property type="match status" value="1"/>
</dbReference>
<dbReference type="GO" id="GO:0005762">
    <property type="term" value="C:mitochondrial large ribosomal subunit"/>
    <property type="evidence" value="ECO:0007669"/>
    <property type="project" value="EnsemblFungi"/>
</dbReference>
<dbReference type="GO" id="GO:0003735">
    <property type="term" value="F:structural constituent of ribosome"/>
    <property type="evidence" value="ECO:0007669"/>
    <property type="project" value="EnsemblFungi"/>
</dbReference>
<dbReference type="InterPro" id="IPR048874">
    <property type="entry name" value="Ribosomal_bL31m_N"/>
</dbReference>
<dbReference type="PANTHER" id="PTHR28174:SF1">
    <property type="entry name" value="LARGE RIBOSOMAL SUBUNIT PROTEIN BL31M"/>
    <property type="match status" value="1"/>
</dbReference>
<organism evidence="3 4">
    <name type="scientific">Nadsonia fulvescens var. elongata DSM 6958</name>
    <dbReference type="NCBI Taxonomy" id="857566"/>
    <lineage>
        <taxon>Eukaryota</taxon>
        <taxon>Fungi</taxon>
        <taxon>Dikarya</taxon>
        <taxon>Ascomycota</taxon>
        <taxon>Saccharomycotina</taxon>
        <taxon>Dipodascomycetes</taxon>
        <taxon>Dipodascales</taxon>
        <taxon>Dipodascales incertae sedis</taxon>
        <taxon>Nadsonia</taxon>
    </lineage>
</organism>
<dbReference type="Pfam" id="PF21492">
    <property type="entry name" value="bL31_N"/>
    <property type="match status" value="1"/>
</dbReference>
<dbReference type="STRING" id="857566.A0A1E3PNE4"/>
<proteinExistence type="predicted"/>
<feature type="domain" description="Ribosomal protein bL31m N-terminal" evidence="2">
    <location>
        <begin position="35"/>
        <end position="94"/>
    </location>
</feature>
<dbReference type="GO" id="GO:0032543">
    <property type="term" value="P:mitochondrial translation"/>
    <property type="evidence" value="ECO:0007669"/>
    <property type="project" value="EnsemblFungi"/>
</dbReference>
<sequence>MLSVKLITRPSTLSAAVPTLVRNAGYQPASTANMLPRRVSRKLQPGKTRVPIYYQFDCTVELSDGSTIVRRQQYPKTEWRYLQDQRNNALWNPSKSELKDVSADLTGKMAKFNKKYGMTAVPATSTAPAESVKADTTTTTKSESTPAPAAPAEDAFIDDFMDLLDVGAVNIKTGKIAGKVRKKK</sequence>
<keyword evidence="4" id="KW-1185">Reference proteome</keyword>
<dbReference type="EMBL" id="KV454407">
    <property type="protein sequence ID" value="ODQ66933.1"/>
    <property type="molecule type" value="Genomic_DNA"/>
</dbReference>
<reference evidence="3 4" key="1">
    <citation type="journal article" date="2016" name="Proc. Natl. Acad. Sci. U.S.A.">
        <title>Comparative genomics of biotechnologically important yeasts.</title>
        <authorList>
            <person name="Riley R."/>
            <person name="Haridas S."/>
            <person name="Wolfe K.H."/>
            <person name="Lopes M.R."/>
            <person name="Hittinger C.T."/>
            <person name="Goeker M."/>
            <person name="Salamov A.A."/>
            <person name="Wisecaver J.H."/>
            <person name="Long T.M."/>
            <person name="Calvey C.H."/>
            <person name="Aerts A.L."/>
            <person name="Barry K.W."/>
            <person name="Choi C."/>
            <person name="Clum A."/>
            <person name="Coughlan A.Y."/>
            <person name="Deshpande S."/>
            <person name="Douglass A.P."/>
            <person name="Hanson S.J."/>
            <person name="Klenk H.-P."/>
            <person name="LaButti K.M."/>
            <person name="Lapidus A."/>
            <person name="Lindquist E.A."/>
            <person name="Lipzen A.M."/>
            <person name="Meier-Kolthoff J.P."/>
            <person name="Ohm R.A."/>
            <person name="Otillar R.P."/>
            <person name="Pangilinan J.L."/>
            <person name="Peng Y."/>
            <person name="Rokas A."/>
            <person name="Rosa C.A."/>
            <person name="Scheuner C."/>
            <person name="Sibirny A.A."/>
            <person name="Slot J.C."/>
            <person name="Stielow J.B."/>
            <person name="Sun H."/>
            <person name="Kurtzman C.P."/>
            <person name="Blackwell M."/>
            <person name="Grigoriev I.V."/>
            <person name="Jeffries T.W."/>
        </authorList>
    </citation>
    <scope>NUCLEOTIDE SEQUENCE [LARGE SCALE GENOMIC DNA]</scope>
    <source>
        <strain evidence="3 4">DSM 6958</strain>
    </source>
</reference>
<feature type="region of interest" description="Disordered" evidence="1">
    <location>
        <begin position="124"/>
        <end position="152"/>
    </location>
</feature>
<name>A0A1E3PNE4_9ASCO</name>
<evidence type="ECO:0000256" key="1">
    <source>
        <dbReference type="SAM" id="MobiDB-lite"/>
    </source>
</evidence>
<dbReference type="Gene3D" id="6.20.130.10">
    <property type="match status" value="1"/>
</dbReference>
<gene>
    <name evidence="3" type="ORF">NADFUDRAFT_45195</name>
</gene>
<dbReference type="Proteomes" id="UP000095009">
    <property type="component" value="Unassembled WGS sequence"/>
</dbReference>
<dbReference type="InterPro" id="IPR034600">
    <property type="entry name" value="Ribosomal_bL31m"/>
</dbReference>
<evidence type="ECO:0000313" key="3">
    <source>
        <dbReference type="EMBL" id="ODQ66933.1"/>
    </source>
</evidence>
<dbReference type="AlphaFoldDB" id="A0A1E3PNE4"/>
<protein>
    <recommendedName>
        <fullName evidence="2">Ribosomal protein bL31m N-terminal domain-containing protein</fullName>
    </recommendedName>
</protein>